<evidence type="ECO:0000256" key="1">
    <source>
        <dbReference type="ARBA" id="ARBA00022729"/>
    </source>
</evidence>
<reference evidence="2 3" key="1">
    <citation type="submission" date="2019-02" db="EMBL/GenBank/DDBJ databases">
        <title>Deep-cultivation of Planctomycetes and their phenomic and genomic characterization uncovers novel biology.</title>
        <authorList>
            <person name="Wiegand S."/>
            <person name="Jogler M."/>
            <person name="Boedeker C."/>
            <person name="Pinto D."/>
            <person name="Vollmers J."/>
            <person name="Rivas-Marin E."/>
            <person name="Kohn T."/>
            <person name="Peeters S.H."/>
            <person name="Heuer A."/>
            <person name="Rast P."/>
            <person name="Oberbeckmann S."/>
            <person name="Bunk B."/>
            <person name="Jeske O."/>
            <person name="Meyerdierks A."/>
            <person name="Storesund J.E."/>
            <person name="Kallscheuer N."/>
            <person name="Luecker S."/>
            <person name="Lage O.M."/>
            <person name="Pohl T."/>
            <person name="Merkel B.J."/>
            <person name="Hornburger P."/>
            <person name="Mueller R.-W."/>
            <person name="Bruemmer F."/>
            <person name="Labrenz M."/>
            <person name="Spormann A.M."/>
            <person name="Op Den Camp H."/>
            <person name="Overmann J."/>
            <person name="Amann R."/>
            <person name="Jetten M.S.M."/>
            <person name="Mascher T."/>
            <person name="Medema M.H."/>
            <person name="Devos D.P."/>
            <person name="Kaster A.-K."/>
            <person name="Ovreas L."/>
            <person name="Rohde M."/>
            <person name="Galperin M.Y."/>
            <person name="Jogler C."/>
        </authorList>
    </citation>
    <scope>NUCLEOTIDE SEQUENCE [LARGE SCALE GENOMIC DNA]</scope>
    <source>
        <strain evidence="2 3">Pla123a</strain>
    </source>
</reference>
<dbReference type="Pfam" id="PF01839">
    <property type="entry name" value="FG-GAP"/>
    <property type="match status" value="1"/>
</dbReference>
<dbReference type="InterPro" id="IPR013517">
    <property type="entry name" value="FG-GAP"/>
</dbReference>
<dbReference type="SUPFAM" id="SSF69318">
    <property type="entry name" value="Integrin alpha N-terminal domain"/>
    <property type="match status" value="1"/>
</dbReference>
<dbReference type="Pfam" id="PF13517">
    <property type="entry name" value="FG-GAP_3"/>
    <property type="match status" value="1"/>
</dbReference>
<dbReference type="AlphaFoldDB" id="A0A5C5YL91"/>
<keyword evidence="3" id="KW-1185">Reference proteome</keyword>
<organism evidence="2 3">
    <name type="scientific">Posidoniimonas polymericola</name>
    <dbReference type="NCBI Taxonomy" id="2528002"/>
    <lineage>
        <taxon>Bacteria</taxon>
        <taxon>Pseudomonadati</taxon>
        <taxon>Planctomycetota</taxon>
        <taxon>Planctomycetia</taxon>
        <taxon>Pirellulales</taxon>
        <taxon>Lacipirellulaceae</taxon>
        <taxon>Posidoniimonas</taxon>
    </lineage>
</organism>
<dbReference type="Gene3D" id="2.130.10.130">
    <property type="entry name" value="Integrin alpha, N-terminal"/>
    <property type="match status" value="1"/>
</dbReference>
<dbReference type="InterPro" id="IPR028994">
    <property type="entry name" value="Integrin_alpha_N"/>
</dbReference>
<keyword evidence="1" id="KW-0732">Signal</keyword>
<dbReference type="Proteomes" id="UP000318478">
    <property type="component" value="Unassembled WGS sequence"/>
</dbReference>
<dbReference type="EMBL" id="SJPO01000007">
    <property type="protein sequence ID" value="TWT75703.1"/>
    <property type="molecule type" value="Genomic_DNA"/>
</dbReference>
<accession>A0A5C5YL91</accession>
<evidence type="ECO:0000313" key="2">
    <source>
        <dbReference type="EMBL" id="TWT75703.1"/>
    </source>
</evidence>
<gene>
    <name evidence="2" type="ORF">Pla123a_32130</name>
</gene>
<protein>
    <submittedName>
        <fullName evidence="2">FG-GAP repeat protein</fullName>
    </submittedName>
</protein>
<dbReference type="OrthoDB" id="228608at2"/>
<dbReference type="RefSeq" id="WP_146588680.1">
    <property type="nucleotide sequence ID" value="NZ_SJPO01000007.1"/>
</dbReference>
<evidence type="ECO:0000313" key="3">
    <source>
        <dbReference type="Proteomes" id="UP000318478"/>
    </source>
</evidence>
<proteinExistence type="predicted"/>
<dbReference type="PANTHER" id="PTHR44103:SF1">
    <property type="entry name" value="PROPROTEIN CONVERTASE P"/>
    <property type="match status" value="1"/>
</dbReference>
<dbReference type="PANTHER" id="PTHR44103">
    <property type="entry name" value="PROPROTEIN CONVERTASE P"/>
    <property type="match status" value="1"/>
</dbReference>
<name>A0A5C5YL91_9BACT</name>
<comment type="caution">
    <text evidence="2">The sequence shown here is derived from an EMBL/GenBank/DDBJ whole genome shotgun (WGS) entry which is preliminary data.</text>
</comment>
<sequence>MLSRSLVAIAACLACSGQARGVDSSERPARPNWDIKLLAVDANEGIDLADINKDGLLDVVAGRNWYAAPSFAPRPLRAIDDWNGYAQSNGDFAYDVDRDGWTDVIAGGFTIPEVNWYRNPGPEGLQRGMLWERKRLIESQGTSNEGQLLCDLDGDHVPEWISNSWLPEAPMYVWRLPKDAEGAAGAGDFAMQRVLIGKKGNGHGLGVGDINGDGLLDILCGTGWYECPGEAERYRQEWTFHRDWAPTDFSLPVIVRDLDRDGRSDIIWGTAHGFGVQWWRQLTPGTDGKTVWQTNLIDDSFSQSHALALADLDGDGSDDLITGKRVLAHNGSDPGSSMTPTIQYYSWDHAEGTFRKSFINVGIVGVGLQIRTADLDSDGRIDIAVAGKGGTFLLFNRE</sequence>